<dbReference type="EC" id="2.7.7.68" evidence="1"/>
<reference evidence="1 2" key="1">
    <citation type="submission" date="2019-02" db="EMBL/GenBank/DDBJ databases">
        <title>Deep-cultivation of Planctomycetes and their phenomic and genomic characterization uncovers novel biology.</title>
        <authorList>
            <person name="Wiegand S."/>
            <person name="Jogler M."/>
            <person name="Boedeker C."/>
            <person name="Pinto D."/>
            <person name="Vollmers J."/>
            <person name="Rivas-Marin E."/>
            <person name="Kohn T."/>
            <person name="Peeters S.H."/>
            <person name="Heuer A."/>
            <person name="Rast P."/>
            <person name="Oberbeckmann S."/>
            <person name="Bunk B."/>
            <person name="Jeske O."/>
            <person name="Meyerdierks A."/>
            <person name="Storesund J.E."/>
            <person name="Kallscheuer N."/>
            <person name="Luecker S."/>
            <person name="Lage O.M."/>
            <person name="Pohl T."/>
            <person name="Merkel B.J."/>
            <person name="Hornburger P."/>
            <person name="Mueller R.-W."/>
            <person name="Bruemmer F."/>
            <person name="Labrenz M."/>
            <person name="Spormann A.M."/>
            <person name="Op den Camp H."/>
            <person name="Overmann J."/>
            <person name="Amann R."/>
            <person name="Jetten M.S.M."/>
            <person name="Mascher T."/>
            <person name="Medema M.H."/>
            <person name="Devos D.P."/>
            <person name="Kaster A.-K."/>
            <person name="Ovreas L."/>
            <person name="Rohde M."/>
            <person name="Galperin M.Y."/>
            <person name="Jogler C."/>
        </authorList>
    </citation>
    <scope>NUCLEOTIDE SEQUENCE [LARGE SCALE GENOMIC DNA]</scope>
    <source>
        <strain evidence="1 2">Pla133</strain>
    </source>
</reference>
<accession>A0A518BRH3</accession>
<name>A0A518BRH3_9BACT</name>
<keyword evidence="1" id="KW-0548">Nucleotidyltransferase</keyword>
<dbReference type="Pfam" id="PF09837">
    <property type="entry name" value="DUF2064"/>
    <property type="match status" value="1"/>
</dbReference>
<proteinExistence type="predicted"/>
<dbReference type="GO" id="GO:0043814">
    <property type="term" value="F:phospholactate guanylyltransferase activity"/>
    <property type="evidence" value="ECO:0007669"/>
    <property type="project" value="UniProtKB-EC"/>
</dbReference>
<dbReference type="EMBL" id="CP036287">
    <property type="protein sequence ID" value="QDU69575.1"/>
    <property type="molecule type" value="Genomic_DNA"/>
</dbReference>
<dbReference type="SUPFAM" id="SSF53448">
    <property type="entry name" value="Nucleotide-diphospho-sugar transferases"/>
    <property type="match status" value="1"/>
</dbReference>
<keyword evidence="2" id="KW-1185">Reference proteome</keyword>
<organism evidence="1 2">
    <name type="scientific">Engelhardtia mirabilis</name>
    <dbReference type="NCBI Taxonomy" id="2528011"/>
    <lineage>
        <taxon>Bacteria</taxon>
        <taxon>Pseudomonadati</taxon>
        <taxon>Planctomycetota</taxon>
        <taxon>Planctomycetia</taxon>
        <taxon>Planctomycetia incertae sedis</taxon>
        <taxon>Engelhardtia</taxon>
    </lineage>
</organism>
<dbReference type="Gene3D" id="3.90.550.10">
    <property type="entry name" value="Spore Coat Polysaccharide Biosynthesis Protein SpsA, Chain A"/>
    <property type="match status" value="1"/>
</dbReference>
<protein>
    <submittedName>
        <fullName evidence="1">2-phospho-L-lactate guanylyltransferase</fullName>
        <ecNumber evidence="1">2.7.7.68</ecNumber>
    </submittedName>
</protein>
<evidence type="ECO:0000313" key="2">
    <source>
        <dbReference type="Proteomes" id="UP000316921"/>
    </source>
</evidence>
<evidence type="ECO:0000313" key="1">
    <source>
        <dbReference type="EMBL" id="QDU69575.1"/>
    </source>
</evidence>
<keyword evidence="1" id="KW-0808">Transferase</keyword>
<dbReference type="KEGG" id="pbap:Pla133_46950"/>
<gene>
    <name evidence="1" type="primary">cofC</name>
    <name evidence="1" type="ORF">Pla133_46950</name>
</gene>
<dbReference type="InterPro" id="IPR018641">
    <property type="entry name" value="Trfase_1_rSAM/seldom-assoc"/>
</dbReference>
<dbReference type="InterPro" id="IPR029044">
    <property type="entry name" value="Nucleotide-diphossugar_trans"/>
</dbReference>
<dbReference type="AlphaFoldDB" id="A0A518BRH3"/>
<sequence>MPTLIVFTRWPEPGRTKTRLIGTLGAERAALLQAALTARTLDAAREAAARIPGLRIQVRFDGGEPARMAGRFGDDLTYLPQGQGDLGARLATALGSAFAGGGGPVAVIGSDCPGLDSDFLVDAFEAMLPGRAVLGPALDGGYTLLGLVAPHPALFEGVPWGTAGVLAQTRNRAEEAGLAVHLLCPLADVDRPEDLSLVDDLLSELDGL</sequence>
<dbReference type="Proteomes" id="UP000316921">
    <property type="component" value="Chromosome"/>
</dbReference>
<dbReference type="PANTHER" id="PTHR36529:SF1">
    <property type="entry name" value="GLYCOSYLTRANSFERASE"/>
    <property type="match status" value="1"/>
</dbReference>
<dbReference type="NCBIfam" id="TIGR04282">
    <property type="entry name" value="glyco_like_cofC"/>
    <property type="match status" value="1"/>
</dbReference>
<dbReference type="PANTHER" id="PTHR36529">
    <property type="entry name" value="SLL1095 PROTEIN"/>
    <property type="match status" value="1"/>
</dbReference>